<evidence type="ECO:0000313" key="2">
    <source>
        <dbReference type="Proteomes" id="UP000735302"/>
    </source>
</evidence>
<dbReference type="EMBL" id="BLXT01005191">
    <property type="protein sequence ID" value="GFO20764.1"/>
    <property type="molecule type" value="Genomic_DNA"/>
</dbReference>
<protein>
    <submittedName>
        <fullName evidence="1">Uncharacterized protein</fullName>
    </submittedName>
</protein>
<organism evidence="1 2">
    <name type="scientific">Plakobranchus ocellatus</name>
    <dbReference type="NCBI Taxonomy" id="259542"/>
    <lineage>
        <taxon>Eukaryota</taxon>
        <taxon>Metazoa</taxon>
        <taxon>Spiralia</taxon>
        <taxon>Lophotrochozoa</taxon>
        <taxon>Mollusca</taxon>
        <taxon>Gastropoda</taxon>
        <taxon>Heterobranchia</taxon>
        <taxon>Euthyneura</taxon>
        <taxon>Panpulmonata</taxon>
        <taxon>Sacoglossa</taxon>
        <taxon>Placobranchoidea</taxon>
        <taxon>Plakobranchidae</taxon>
        <taxon>Plakobranchus</taxon>
    </lineage>
</organism>
<proteinExistence type="predicted"/>
<name>A0AAV4BKT1_9GAST</name>
<gene>
    <name evidence="1" type="ORF">PoB_004726900</name>
</gene>
<sequence length="107" mass="11624">MNNELLSPVSTALCKQKIINKQLKVYLQVHNEHSSPPYIPACHILPWPPSASSGLVKQVSARELIMTFTGSNSSSGFSKVTAISLSLKVEFVCALYPHGNGTSKRRG</sequence>
<reference evidence="1 2" key="1">
    <citation type="journal article" date="2021" name="Elife">
        <title>Chloroplast acquisition without the gene transfer in kleptoplastic sea slugs, Plakobranchus ocellatus.</title>
        <authorList>
            <person name="Maeda T."/>
            <person name="Takahashi S."/>
            <person name="Yoshida T."/>
            <person name="Shimamura S."/>
            <person name="Takaki Y."/>
            <person name="Nagai Y."/>
            <person name="Toyoda A."/>
            <person name="Suzuki Y."/>
            <person name="Arimoto A."/>
            <person name="Ishii H."/>
            <person name="Satoh N."/>
            <person name="Nishiyama T."/>
            <person name="Hasebe M."/>
            <person name="Maruyama T."/>
            <person name="Minagawa J."/>
            <person name="Obokata J."/>
            <person name="Shigenobu S."/>
        </authorList>
    </citation>
    <scope>NUCLEOTIDE SEQUENCE [LARGE SCALE GENOMIC DNA]</scope>
</reference>
<dbReference type="Proteomes" id="UP000735302">
    <property type="component" value="Unassembled WGS sequence"/>
</dbReference>
<keyword evidence="2" id="KW-1185">Reference proteome</keyword>
<comment type="caution">
    <text evidence="1">The sequence shown here is derived from an EMBL/GenBank/DDBJ whole genome shotgun (WGS) entry which is preliminary data.</text>
</comment>
<evidence type="ECO:0000313" key="1">
    <source>
        <dbReference type="EMBL" id="GFO20764.1"/>
    </source>
</evidence>
<dbReference type="AlphaFoldDB" id="A0AAV4BKT1"/>
<accession>A0AAV4BKT1</accession>